<reference evidence="2 3" key="1">
    <citation type="submission" date="2018-11" db="EMBL/GenBank/DDBJ databases">
        <authorList>
            <consortium name="Pathogen Informatics"/>
        </authorList>
    </citation>
    <scope>NUCLEOTIDE SEQUENCE [LARGE SCALE GENOMIC DNA]</scope>
    <source>
        <strain evidence="2 3">Zambia</strain>
    </source>
</reference>
<keyword evidence="3" id="KW-1185">Reference proteome</keyword>
<proteinExistence type="predicted"/>
<dbReference type="EMBL" id="UZAI01010321">
    <property type="protein sequence ID" value="VDP06840.1"/>
    <property type="molecule type" value="Genomic_DNA"/>
</dbReference>
<evidence type="ECO:0000313" key="3">
    <source>
        <dbReference type="Proteomes" id="UP000277204"/>
    </source>
</evidence>
<protein>
    <submittedName>
        <fullName evidence="2">Uncharacterized protein</fullName>
    </submittedName>
</protein>
<feature type="region of interest" description="Disordered" evidence="1">
    <location>
        <begin position="271"/>
        <end position="295"/>
    </location>
</feature>
<organism evidence="2 3">
    <name type="scientific">Schistosoma margrebowiei</name>
    <dbReference type="NCBI Taxonomy" id="48269"/>
    <lineage>
        <taxon>Eukaryota</taxon>
        <taxon>Metazoa</taxon>
        <taxon>Spiralia</taxon>
        <taxon>Lophotrochozoa</taxon>
        <taxon>Platyhelminthes</taxon>
        <taxon>Trematoda</taxon>
        <taxon>Digenea</taxon>
        <taxon>Strigeidida</taxon>
        <taxon>Schistosomatoidea</taxon>
        <taxon>Schistosomatidae</taxon>
        <taxon>Schistosoma</taxon>
    </lineage>
</organism>
<gene>
    <name evidence="2" type="ORF">SMRZ_LOCUS13542</name>
</gene>
<feature type="compositionally biased region" description="Basic and acidic residues" evidence="1">
    <location>
        <begin position="100"/>
        <end position="111"/>
    </location>
</feature>
<evidence type="ECO:0000256" key="1">
    <source>
        <dbReference type="SAM" id="MobiDB-lite"/>
    </source>
</evidence>
<dbReference type="STRING" id="48269.A0A183MBW7"/>
<accession>A0A183MBW7</accession>
<dbReference type="AlphaFoldDB" id="A0A183MBW7"/>
<feature type="region of interest" description="Disordered" evidence="1">
    <location>
        <begin position="30"/>
        <end position="87"/>
    </location>
</feature>
<feature type="compositionally biased region" description="Low complexity" evidence="1">
    <location>
        <begin position="67"/>
        <end position="84"/>
    </location>
</feature>
<feature type="region of interest" description="Disordered" evidence="1">
    <location>
        <begin position="99"/>
        <end position="122"/>
    </location>
</feature>
<feature type="compositionally biased region" description="Low complexity" evidence="1">
    <location>
        <begin position="147"/>
        <end position="158"/>
    </location>
</feature>
<feature type="region of interest" description="Disordered" evidence="1">
    <location>
        <begin position="140"/>
        <end position="203"/>
    </location>
</feature>
<sequence length="295" mass="34155">YLWEFVHIFSKNSTEELRHIYRHAVKRRLKEQKKKTNDADFDFSPKHHKNSLRNSNSSIDYSETTSNRHSSNRDYYSNNNNDNNTGNAALFRRYHTNRLSSHDRNDRHEQHSGYSHGGQNKYYNNSDNDWFSSITSSHKEFNRDRNNNSSRFNNAFNRPPGQSNIKHHKDSSGFTSQMYSSPRVPSSHYHQQQPHNSSSYSSVHHPWTNYSSSDDMINSSPKMETYKCTSHYPPVLSSTSSCMPESIISTTITTKAPSYFSSMGQCLPPPLPLPPLLQHTTSQLSRDPRLSSSRR</sequence>
<evidence type="ECO:0000313" key="2">
    <source>
        <dbReference type="EMBL" id="VDP06840.1"/>
    </source>
</evidence>
<name>A0A183MBW7_9TREM</name>
<feature type="non-terminal residue" evidence="2">
    <location>
        <position position="1"/>
    </location>
</feature>
<feature type="compositionally biased region" description="Polar residues" evidence="1">
    <location>
        <begin position="172"/>
        <end position="203"/>
    </location>
</feature>
<dbReference type="Proteomes" id="UP000277204">
    <property type="component" value="Unassembled WGS sequence"/>
</dbReference>
<feature type="compositionally biased region" description="Polar residues" evidence="1">
    <location>
        <begin position="52"/>
        <end position="65"/>
    </location>
</feature>